<dbReference type="PANTHER" id="PTHR35526:SF3">
    <property type="entry name" value="ANTI-SIGMA-F FACTOR RSBW"/>
    <property type="match status" value="1"/>
</dbReference>
<accession>A0A919DQZ3</accession>
<feature type="compositionally biased region" description="Basic and acidic residues" evidence="2">
    <location>
        <begin position="200"/>
        <end position="213"/>
    </location>
</feature>
<keyword evidence="5" id="KW-1185">Reference proteome</keyword>
<feature type="domain" description="Histidine kinase/HSP90-like ATPase" evidence="3">
    <location>
        <begin position="39"/>
        <end position="152"/>
    </location>
</feature>
<dbReference type="Gene3D" id="3.30.565.10">
    <property type="entry name" value="Histidine kinase-like ATPase, C-terminal domain"/>
    <property type="match status" value="1"/>
</dbReference>
<dbReference type="EMBL" id="BNBT01000062">
    <property type="protein sequence ID" value="GHE68126.1"/>
    <property type="molecule type" value="Genomic_DNA"/>
</dbReference>
<dbReference type="Proteomes" id="UP000608024">
    <property type="component" value="Unassembled WGS sequence"/>
</dbReference>
<evidence type="ECO:0000256" key="2">
    <source>
        <dbReference type="SAM" id="MobiDB-lite"/>
    </source>
</evidence>
<dbReference type="CDD" id="cd16936">
    <property type="entry name" value="HATPase_RsbW-like"/>
    <property type="match status" value="1"/>
</dbReference>
<dbReference type="InterPro" id="IPR003594">
    <property type="entry name" value="HATPase_dom"/>
</dbReference>
<organism evidence="4 5">
    <name type="scientific">Streptomyces longispororuber</name>
    <dbReference type="NCBI Taxonomy" id="68230"/>
    <lineage>
        <taxon>Bacteria</taxon>
        <taxon>Bacillati</taxon>
        <taxon>Actinomycetota</taxon>
        <taxon>Actinomycetes</taxon>
        <taxon>Kitasatosporales</taxon>
        <taxon>Streptomycetaceae</taxon>
        <taxon>Streptomyces</taxon>
    </lineage>
</organism>
<dbReference type="SUPFAM" id="SSF55874">
    <property type="entry name" value="ATPase domain of HSP90 chaperone/DNA topoisomerase II/histidine kinase"/>
    <property type="match status" value="1"/>
</dbReference>
<reference evidence="4" key="2">
    <citation type="submission" date="2020-09" db="EMBL/GenBank/DDBJ databases">
        <authorList>
            <person name="Sun Q."/>
            <person name="Ohkuma M."/>
        </authorList>
    </citation>
    <scope>NUCLEOTIDE SEQUENCE</scope>
    <source>
        <strain evidence="4">JCM 4784</strain>
    </source>
</reference>
<feature type="region of interest" description="Disordered" evidence="2">
    <location>
        <begin position="1"/>
        <end position="28"/>
    </location>
</feature>
<protein>
    <recommendedName>
        <fullName evidence="3">Histidine kinase/HSP90-like ATPase domain-containing protein</fullName>
    </recommendedName>
</protein>
<dbReference type="Pfam" id="PF13581">
    <property type="entry name" value="HATPase_c_2"/>
    <property type="match status" value="1"/>
</dbReference>
<evidence type="ECO:0000259" key="3">
    <source>
        <dbReference type="Pfam" id="PF13581"/>
    </source>
</evidence>
<feature type="compositionally biased region" description="Low complexity" evidence="2">
    <location>
        <begin position="179"/>
        <end position="189"/>
    </location>
</feature>
<feature type="compositionally biased region" description="Low complexity" evidence="2">
    <location>
        <begin position="225"/>
        <end position="251"/>
    </location>
</feature>
<reference evidence="4" key="1">
    <citation type="journal article" date="2014" name="Int. J. Syst. Evol. Microbiol.">
        <title>Complete genome sequence of Corynebacterium casei LMG S-19264T (=DSM 44701T), isolated from a smear-ripened cheese.</title>
        <authorList>
            <consortium name="US DOE Joint Genome Institute (JGI-PGF)"/>
            <person name="Walter F."/>
            <person name="Albersmeier A."/>
            <person name="Kalinowski J."/>
            <person name="Ruckert C."/>
        </authorList>
    </citation>
    <scope>NUCLEOTIDE SEQUENCE</scope>
    <source>
        <strain evidence="4">JCM 4784</strain>
    </source>
</reference>
<dbReference type="PANTHER" id="PTHR35526">
    <property type="entry name" value="ANTI-SIGMA-F FACTOR RSBW-RELATED"/>
    <property type="match status" value="1"/>
</dbReference>
<keyword evidence="1" id="KW-0723">Serine/threonine-protein kinase</keyword>
<evidence type="ECO:0000256" key="1">
    <source>
        <dbReference type="ARBA" id="ARBA00022527"/>
    </source>
</evidence>
<feature type="region of interest" description="Disordered" evidence="2">
    <location>
        <begin position="179"/>
        <end position="251"/>
    </location>
</feature>
<evidence type="ECO:0000313" key="5">
    <source>
        <dbReference type="Proteomes" id="UP000608024"/>
    </source>
</evidence>
<dbReference type="InterPro" id="IPR036890">
    <property type="entry name" value="HATPase_C_sf"/>
</dbReference>
<gene>
    <name evidence="4" type="ORF">GCM10018785_40940</name>
</gene>
<proteinExistence type="predicted"/>
<dbReference type="AlphaFoldDB" id="A0A919DQZ3"/>
<name>A0A919DQZ3_9ACTN</name>
<comment type="caution">
    <text evidence="4">The sequence shown here is derived from an EMBL/GenBank/DDBJ whole genome shotgun (WGS) entry which is preliminary data.</text>
</comment>
<feature type="compositionally biased region" description="Basic and acidic residues" evidence="2">
    <location>
        <begin position="15"/>
        <end position="28"/>
    </location>
</feature>
<dbReference type="InterPro" id="IPR050267">
    <property type="entry name" value="Anti-sigma-factor_SerPK"/>
</dbReference>
<dbReference type="GO" id="GO:0004674">
    <property type="term" value="F:protein serine/threonine kinase activity"/>
    <property type="evidence" value="ECO:0007669"/>
    <property type="project" value="UniProtKB-KW"/>
</dbReference>
<sequence>MESVTPPASLGTEATEPRLGARAEERTEGADPCVTFTLAALPSSVGRARRLTRDRLSSLAVGDDACDTAALVVSELVTNAIVHTASRTVVCEIRTEADTVRIAIRDEGCGSGVPRPTGLRGPDEEHGRGLLLVSAVSNAWGVQQSGTGLSVWAELPMSPPTDQFGGDLDSLAFDTGTDLLGTGPLGSDPRVSDPLGADRLGTDRLGTEHRGSGTDRLGGGHSGRRPGQGTQQRRTASAPAGAAPPAATAEA</sequence>
<keyword evidence="1" id="KW-0808">Transferase</keyword>
<keyword evidence="1" id="KW-0418">Kinase</keyword>
<evidence type="ECO:0000313" key="4">
    <source>
        <dbReference type="EMBL" id="GHE68126.1"/>
    </source>
</evidence>